<dbReference type="InterPro" id="IPR011011">
    <property type="entry name" value="Znf_FYVE_PHD"/>
</dbReference>
<dbReference type="Pfam" id="PF20826">
    <property type="entry name" value="PHD_5"/>
    <property type="match status" value="1"/>
</dbReference>
<keyword evidence="1" id="KW-0156">Chromatin regulator</keyword>
<dbReference type="GO" id="GO:0006325">
    <property type="term" value="P:chromatin organization"/>
    <property type="evidence" value="ECO:0007669"/>
    <property type="project" value="UniProtKB-KW"/>
</dbReference>
<dbReference type="AlphaFoldDB" id="A0AA36F3C3"/>
<organism evidence="3 4">
    <name type="scientific">Octopus vulgaris</name>
    <name type="common">Common octopus</name>
    <dbReference type="NCBI Taxonomy" id="6645"/>
    <lineage>
        <taxon>Eukaryota</taxon>
        <taxon>Metazoa</taxon>
        <taxon>Spiralia</taxon>
        <taxon>Lophotrochozoa</taxon>
        <taxon>Mollusca</taxon>
        <taxon>Cephalopoda</taxon>
        <taxon>Coleoidea</taxon>
        <taxon>Octopodiformes</taxon>
        <taxon>Octopoda</taxon>
        <taxon>Incirrata</taxon>
        <taxon>Octopodidae</taxon>
        <taxon>Octopus</taxon>
    </lineage>
</organism>
<dbReference type="EMBL" id="OX597818">
    <property type="protein sequence ID" value="CAI9722315.1"/>
    <property type="molecule type" value="Genomic_DNA"/>
</dbReference>
<sequence length="295" mass="33443">MKFEDIKHINRSDTQEAKFHIDPTYLETDSNSPLGASVKPLQIAANKNIQVKNCPCGYNQEDGLMIHCDICKYWQHAVCFKILSKNEIPKFHVCESCAKPGFEGKNPTDSSLMKLSPTSLQTTCMWRRVLLLCTEESKITLHGFTKKLGLENTVAHGLFHRLESEGFIKKSANGKLKRSTKIIDPKKLAAGLQKYFSKENMKEDENCYNNVDTLSQNTKDLSLSEKHPKMKSQFEKKSNLSTINPTFKTEPVTRRKRTLATSSSADEMKLETKEKNDDPVPKWKKASLAVKSIIV</sequence>
<dbReference type="PANTHER" id="PTHR46462:SF3">
    <property type="entry name" value="UPSET, ISOFORM A"/>
    <property type="match status" value="1"/>
</dbReference>
<name>A0AA36F3C3_OCTVU</name>
<dbReference type="Gene3D" id="3.30.40.10">
    <property type="entry name" value="Zinc/RING finger domain, C3HC4 (zinc finger)"/>
    <property type="match status" value="1"/>
</dbReference>
<gene>
    <name evidence="3" type="ORF">OCTVUL_1B009955</name>
</gene>
<dbReference type="GO" id="GO:0006355">
    <property type="term" value="P:regulation of DNA-templated transcription"/>
    <property type="evidence" value="ECO:0007669"/>
    <property type="project" value="TreeGrafter"/>
</dbReference>
<dbReference type="Proteomes" id="UP001162480">
    <property type="component" value="Chromosome 5"/>
</dbReference>
<evidence type="ECO:0008006" key="5">
    <source>
        <dbReference type="Google" id="ProtNLM"/>
    </source>
</evidence>
<evidence type="ECO:0000313" key="3">
    <source>
        <dbReference type="EMBL" id="CAI9722315.1"/>
    </source>
</evidence>
<feature type="compositionally biased region" description="Basic and acidic residues" evidence="2">
    <location>
        <begin position="266"/>
        <end position="281"/>
    </location>
</feature>
<reference evidence="3" key="1">
    <citation type="submission" date="2023-08" db="EMBL/GenBank/DDBJ databases">
        <authorList>
            <person name="Alioto T."/>
            <person name="Alioto T."/>
            <person name="Gomez Garrido J."/>
        </authorList>
    </citation>
    <scope>NUCLEOTIDE SEQUENCE</scope>
</reference>
<feature type="region of interest" description="Disordered" evidence="2">
    <location>
        <begin position="243"/>
        <end position="282"/>
    </location>
</feature>
<evidence type="ECO:0000256" key="2">
    <source>
        <dbReference type="SAM" id="MobiDB-lite"/>
    </source>
</evidence>
<accession>A0AA36F3C3</accession>
<evidence type="ECO:0000256" key="1">
    <source>
        <dbReference type="ARBA" id="ARBA00022853"/>
    </source>
</evidence>
<protein>
    <recommendedName>
        <fullName evidence="5">Zinc finger PHD-type domain-containing protein</fullName>
    </recommendedName>
</protein>
<proteinExistence type="predicted"/>
<dbReference type="InterPro" id="IPR013083">
    <property type="entry name" value="Znf_RING/FYVE/PHD"/>
</dbReference>
<evidence type="ECO:0000313" key="4">
    <source>
        <dbReference type="Proteomes" id="UP001162480"/>
    </source>
</evidence>
<dbReference type="GO" id="GO:0034967">
    <property type="term" value="C:Set3 complex"/>
    <property type="evidence" value="ECO:0007669"/>
    <property type="project" value="TreeGrafter"/>
</dbReference>
<dbReference type="GO" id="GO:0070210">
    <property type="term" value="C:Rpd3L-Expanded complex"/>
    <property type="evidence" value="ECO:0007669"/>
    <property type="project" value="TreeGrafter"/>
</dbReference>
<keyword evidence="4" id="KW-1185">Reference proteome</keyword>
<dbReference type="SUPFAM" id="SSF57903">
    <property type="entry name" value="FYVE/PHD zinc finger"/>
    <property type="match status" value="1"/>
</dbReference>
<dbReference type="PANTHER" id="PTHR46462">
    <property type="entry name" value="UPSET, ISOFORM A"/>
    <property type="match status" value="1"/>
</dbReference>